<proteinExistence type="predicted"/>
<protein>
    <recommendedName>
        <fullName evidence="3">PRC-barrel domain-containing protein</fullName>
    </recommendedName>
</protein>
<dbReference type="RefSeq" id="WP_103286820.1">
    <property type="nucleotide sequence ID" value="NZ_LT981265.1"/>
</dbReference>
<dbReference type="Proteomes" id="UP000236248">
    <property type="component" value="Chromosome NCAV"/>
</dbReference>
<organism evidence="1 2">
    <name type="scientific">Candidatus Nitrosocaldus cavascurensis</name>
    <dbReference type="NCBI Taxonomy" id="2058097"/>
    <lineage>
        <taxon>Archaea</taxon>
        <taxon>Nitrososphaerota</taxon>
        <taxon>Nitrososphaeria</taxon>
        <taxon>Candidatus Nitrosocaldales</taxon>
        <taxon>Candidatus Nitrosocaldaceae</taxon>
        <taxon>Candidatus Nitrosocaldus</taxon>
    </lineage>
</organism>
<evidence type="ECO:0000313" key="1">
    <source>
        <dbReference type="EMBL" id="SPC34543.1"/>
    </source>
</evidence>
<reference evidence="2" key="1">
    <citation type="submission" date="2018-01" db="EMBL/GenBank/DDBJ databases">
        <authorList>
            <person name="Kerou L M."/>
        </authorList>
    </citation>
    <scope>NUCLEOTIDE SEQUENCE [LARGE SCALE GENOMIC DNA]</scope>
    <source>
        <strain evidence="2">SCU2</strain>
    </source>
</reference>
<evidence type="ECO:0000313" key="2">
    <source>
        <dbReference type="Proteomes" id="UP000236248"/>
    </source>
</evidence>
<dbReference type="KEGG" id="ncv:NCAV_1377"/>
<dbReference type="EMBL" id="LT981265">
    <property type="protein sequence ID" value="SPC34543.1"/>
    <property type="molecule type" value="Genomic_DNA"/>
</dbReference>
<evidence type="ECO:0008006" key="3">
    <source>
        <dbReference type="Google" id="ProtNLM"/>
    </source>
</evidence>
<dbReference type="GeneID" id="41595376"/>
<gene>
    <name evidence="1" type="ORF">NCAV_1377</name>
</gene>
<name>A0A2K5ASC3_9ARCH</name>
<sequence>MLIARVKGSGGYIVADLHEDEIGRARLAGELFIGALGRVDEDRILSYYCNSCSKEIEGSPIIRSDEAREEVAEGHILLEQGDYVCRECNAIIARYKVFNKLGKDPNAINDVDRIRHNNYVSTREDGIMIAEGKKKGVSLRRVIEDRAGVFYKGNRIGLIKDVIVMDGRKVWLLIEKDGGNSNDELVPWDAVEGIKHDGVNVKGKVCSKCRYENSILDAYCAECGNRL</sequence>
<keyword evidence="2" id="KW-1185">Reference proteome</keyword>
<dbReference type="AlphaFoldDB" id="A0A2K5ASC3"/>
<accession>A0A2K5ASC3</accession>